<dbReference type="Gene3D" id="3.10.50.40">
    <property type="match status" value="1"/>
</dbReference>
<dbReference type="PANTHER" id="PTHR47862:SF2">
    <property type="entry name" value="PEPTIDYLPROLYL ISOMERASE"/>
    <property type="match status" value="1"/>
</dbReference>
<dbReference type="PANTHER" id="PTHR47862">
    <property type="entry name" value="PEPTIDYL-PROLYL CIS-TRANS ISOMERASE FKBP18, CHLOROPLASTIC"/>
    <property type="match status" value="1"/>
</dbReference>
<dbReference type="EMBL" id="CAEKDK010000007">
    <property type="protein sequence ID" value="CAB4287295.1"/>
    <property type="molecule type" value="Genomic_DNA"/>
</dbReference>
<gene>
    <name evidence="3" type="ORF">CURHAP_LOCUS45185</name>
</gene>
<dbReference type="PROSITE" id="PS50059">
    <property type="entry name" value="FKBP_PPIASE"/>
    <property type="match status" value="1"/>
</dbReference>
<dbReference type="InterPro" id="IPR044180">
    <property type="entry name" value="FKBP18-like"/>
</dbReference>
<evidence type="ECO:0000259" key="2">
    <source>
        <dbReference type="PROSITE" id="PS50059"/>
    </source>
</evidence>
<dbReference type="EC" id="5.2.1.8" evidence="1"/>
<dbReference type="AlphaFoldDB" id="A0A6J5VIH4"/>
<dbReference type="InterPro" id="IPR001179">
    <property type="entry name" value="PPIase_FKBP_dom"/>
</dbReference>
<name>A0A6J5VIH4_PRUAR</name>
<proteinExistence type="predicted"/>
<evidence type="ECO:0000313" key="4">
    <source>
        <dbReference type="Proteomes" id="UP000507222"/>
    </source>
</evidence>
<protein>
    <recommendedName>
        <fullName evidence="1">peptidylprolyl isomerase</fullName>
        <ecNumber evidence="1">5.2.1.8</ecNumber>
    </recommendedName>
</protein>
<evidence type="ECO:0000256" key="1">
    <source>
        <dbReference type="PROSITE-ProRule" id="PRU00277"/>
    </source>
</evidence>
<evidence type="ECO:0000313" key="3">
    <source>
        <dbReference type="EMBL" id="CAB4287295.1"/>
    </source>
</evidence>
<dbReference type="GO" id="GO:0009543">
    <property type="term" value="C:chloroplast thylakoid lumen"/>
    <property type="evidence" value="ECO:0007669"/>
    <property type="project" value="TreeGrafter"/>
</dbReference>
<accession>A0A6J5VIH4</accession>
<keyword evidence="1" id="KW-0413">Isomerase</keyword>
<feature type="domain" description="PPIase FKBP-type" evidence="2">
    <location>
        <begin position="103"/>
        <end position="197"/>
    </location>
</feature>
<reference evidence="3 4" key="1">
    <citation type="submission" date="2020-05" db="EMBL/GenBank/DDBJ databases">
        <authorList>
            <person name="Campoy J."/>
            <person name="Schneeberger K."/>
            <person name="Spophaly S."/>
        </authorList>
    </citation>
    <scope>NUCLEOTIDE SEQUENCE [LARGE SCALE GENOMIC DNA]</scope>
    <source>
        <strain evidence="3">PruArmRojPasFocal</strain>
    </source>
</reference>
<sequence>MELFLLPYHQLCSTGLPSQNPLQARDSSRGTHMSYHVNAHCPPQMMLQNQPTTAGLYVCDVAEAVSTSRRALRGAKIPESEFTTLPNGLKYYDLKVGSGAEAVTGSRVHYVAKWKGITFMTSRQGLGVGGGTPYGFDVGQSERGSVLKGLDLGVKGMKVGGQRLLIVPPELAYGSKGVQEIPPNATIELDVELLAIKQSPFGSPVKIVEG</sequence>
<dbReference type="Pfam" id="PF00254">
    <property type="entry name" value="FKBP_C"/>
    <property type="match status" value="1"/>
</dbReference>
<dbReference type="SUPFAM" id="SSF54534">
    <property type="entry name" value="FKBP-like"/>
    <property type="match status" value="1"/>
</dbReference>
<dbReference type="GO" id="GO:0003755">
    <property type="term" value="F:peptidyl-prolyl cis-trans isomerase activity"/>
    <property type="evidence" value="ECO:0007669"/>
    <property type="project" value="UniProtKB-KW"/>
</dbReference>
<keyword evidence="1" id="KW-0697">Rotamase</keyword>
<dbReference type="Proteomes" id="UP000507222">
    <property type="component" value="Unassembled WGS sequence"/>
</dbReference>
<dbReference type="InterPro" id="IPR046357">
    <property type="entry name" value="PPIase_dom_sf"/>
</dbReference>
<comment type="catalytic activity">
    <reaction evidence="1">
        <text>[protein]-peptidylproline (omega=180) = [protein]-peptidylproline (omega=0)</text>
        <dbReference type="Rhea" id="RHEA:16237"/>
        <dbReference type="Rhea" id="RHEA-COMP:10747"/>
        <dbReference type="Rhea" id="RHEA-COMP:10748"/>
        <dbReference type="ChEBI" id="CHEBI:83833"/>
        <dbReference type="ChEBI" id="CHEBI:83834"/>
        <dbReference type="EC" id="5.2.1.8"/>
    </reaction>
</comment>
<organism evidence="3 4">
    <name type="scientific">Prunus armeniaca</name>
    <name type="common">Apricot</name>
    <name type="synonym">Armeniaca vulgaris</name>
    <dbReference type="NCBI Taxonomy" id="36596"/>
    <lineage>
        <taxon>Eukaryota</taxon>
        <taxon>Viridiplantae</taxon>
        <taxon>Streptophyta</taxon>
        <taxon>Embryophyta</taxon>
        <taxon>Tracheophyta</taxon>
        <taxon>Spermatophyta</taxon>
        <taxon>Magnoliopsida</taxon>
        <taxon>eudicotyledons</taxon>
        <taxon>Gunneridae</taxon>
        <taxon>Pentapetalae</taxon>
        <taxon>rosids</taxon>
        <taxon>fabids</taxon>
        <taxon>Rosales</taxon>
        <taxon>Rosaceae</taxon>
        <taxon>Amygdaloideae</taxon>
        <taxon>Amygdaleae</taxon>
        <taxon>Prunus</taxon>
    </lineage>
</organism>